<reference evidence="6" key="5">
    <citation type="submission" date="2018-04" db="UniProtKB">
        <authorList>
            <consortium name="EnsemblFungi"/>
        </authorList>
    </citation>
    <scope>IDENTIFICATION</scope>
    <source>
        <strain evidence="6">R3-111a-1</strain>
    </source>
</reference>
<dbReference type="STRING" id="644352.J3P1C7"/>
<dbReference type="SUPFAM" id="SSF144284">
    <property type="entry name" value="Sec2 N-terminal region"/>
    <property type="match status" value="1"/>
</dbReference>
<dbReference type="Proteomes" id="UP000006039">
    <property type="component" value="Unassembled WGS sequence"/>
</dbReference>
<name>J3P1C7_GAET3</name>
<evidence type="ECO:0000256" key="1">
    <source>
        <dbReference type="ARBA" id="ARBA00023054"/>
    </source>
</evidence>
<reference evidence="5" key="2">
    <citation type="submission" date="2010-07" db="EMBL/GenBank/DDBJ databases">
        <authorList>
            <consortium name="The Broad Institute Genome Sequencing Platform"/>
            <consortium name="Broad Institute Genome Sequencing Center for Infectious Disease"/>
            <person name="Ma L.-J."/>
            <person name="Dead R."/>
            <person name="Young S."/>
            <person name="Zeng Q."/>
            <person name="Koehrsen M."/>
            <person name="Alvarado L."/>
            <person name="Berlin A."/>
            <person name="Chapman S.B."/>
            <person name="Chen Z."/>
            <person name="Freedman E."/>
            <person name="Gellesch M."/>
            <person name="Goldberg J."/>
            <person name="Griggs A."/>
            <person name="Gujja S."/>
            <person name="Heilman E.R."/>
            <person name="Heiman D."/>
            <person name="Hepburn T."/>
            <person name="Howarth C."/>
            <person name="Jen D."/>
            <person name="Larson L."/>
            <person name="Mehta T."/>
            <person name="Neiman D."/>
            <person name="Pearson M."/>
            <person name="Roberts A."/>
            <person name="Saif S."/>
            <person name="Shea T."/>
            <person name="Shenoy N."/>
            <person name="Sisk P."/>
            <person name="Stolte C."/>
            <person name="Sykes S."/>
            <person name="Walk T."/>
            <person name="White J."/>
            <person name="Yandava C."/>
            <person name="Haas B."/>
            <person name="Nusbaum C."/>
            <person name="Birren B."/>
        </authorList>
    </citation>
    <scope>NUCLEOTIDE SEQUENCE</scope>
    <source>
        <strain evidence="5">R3-111a-1</strain>
    </source>
</reference>
<proteinExistence type="predicted"/>
<gene>
    <name evidence="6" type="primary">20347782</name>
    <name evidence="5" type="ORF">GGTG_07324</name>
</gene>
<reference evidence="6" key="4">
    <citation type="journal article" date="2015" name="G3 (Bethesda)">
        <title>Genome sequences of three phytopathogenic species of the Magnaporthaceae family of fungi.</title>
        <authorList>
            <person name="Okagaki L.H."/>
            <person name="Nunes C.C."/>
            <person name="Sailsbery J."/>
            <person name="Clay B."/>
            <person name="Brown D."/>
            <person name="John T."/>
            <person name="Oh Y."/>
            <person name="Young N."/>
            <person name="Fitzgerald M."/>
            <person name="Haas B.J."/>
            <person name="Zeng Q."/>
            <person name="Young S."/>
            <person name="Adiconis X."/>
            <person name="Fan L."/>
            <person name="Levin J.Z."/>
            <person name="Mitchell T.K."/>
            <person name="Okubara P.A."/>
            <person name="Farman M.L."/>
            <person name="Kohn L.M."/>
            <person name="Birren B."/>
            <person name="Ma L.-J."/>
            <person name="Dean R.A."/>
        </authorList>
    </citation>
    <scope>NUCLEOTIDE SEQUENCE</scope>
    <source>
        <strain evidence="6">R3-111a-1</strain>
    </source>
</reference>
<keyword evidence="7" id="KW-1185">Reference proteome</keyword>
<keyword evidence="1 2" id="KW-0175">Coiled coil</keyword>
<dbReference type="PANTHER" id="PTHR14430">
    <property type="entry name" value="RABIN3-RELATED"/>
    <property type="match status" value="1"/>
</dbReference>
<dbReference type="InterPro" id="IPR040351">
    <property type="entry name" value="RAB3IL/RAB3IP/Sec2"/>
</dbReference>
<organism evidence="5">
    <name type="scientific">Gaeumannomyces tritici (strain R3-111a-1)</name>
    <name type="common">Wheat and barley take-all root rot fungus</name>
    <name type="synonym">Gaeumannomyces graminis var. tritici</name>
    <dbReference type="NCBI Taxonomy" id="644352"/>
    <lineage>
        <taxon>Eukaryota</taxon>
        <taxon>Fungi</taxon>
        <taxon>Dikarya</taxon>
        <taxon>Ascomycota</taxon>
        <taxon>Pezizomycotina</taxon>
        <taxon>Sordariomycetes</taxon>
        <taxon>Sordariomycetidae</taxon>
        <taxon>Magnaporthales</taxon>
        <taxon>Magnaporthaceae</taxon>
        <taxon>Gaeumannomyces</taxon>
    </lineage>
</organism>
<reference evidence="7" key="1">
    <citation type="submission" date="2010-07" db="EMBL/GenBank/DDBJ databases">
        <title>The genome sequence of Gaeumannomyces graminis var. tritici strain R3-111a-1.</title>
        <authorList>
            <consortium name="The Broad Institute Genome Sequencing Platform"/>
            <person name="Ma L.-J."/>
            <person name="Dead R."/>
            <person name="Young S."/>
            <person name="Zeng Q."/>
            <person name="Koehrsen M."/>
            <person name="Alvarado L."/>
            <person name="Berlin A."/>
            <person name="Chapman S.B."/>
            <person name="Chen Z."/>
            <person name="Freedman E."/>
            <person name="Gellesch M."/>
            <person name="Goldberg J."/>
            <person name="Griggs A."/>
            <person name="Gujja S."/>
            <person name="Heilman E.R."/>
            <person name="Heiman D."/>
            <person name="Hepburn T."/>
            <person name="Howarth C."/>
            <person name="Jen D."/>
            <person name="Larson L."/>
            <person name="Mehta T."/>
            <person name="Neiman D."/>
            <person name="Pearson M."/>
            <person name="Roberts A."/>
            <person name="Saif S."/>
            <person name="Shea T."/>
            <person name="Shenoy N."/>
            <person name="Sisk P."/>
            <person name="Stolte C."/>
            <person name="Sykes S."/>
            <person name="Walk T."/>
            <person name="White J."/>
            <person name="Yandava C."/>
            <person name="Haas B."/>
            <person name="Nusbaum C."/>
            <person name="Birren B."/>
        </authorList>
    </citation>
    <scope>NUCLEOTIDE SEQUENCE [LARGE SCALE GENOMIC DNA]</scope>
    <source>
        <strain evidence="7">R3-111a-1</strain>
    </source>
</reference>
<dbReference type="HOGENOM" id="CLU_645642_0_0_1"/>
<feature type="domain" description="GDP/GTP exchange factor Sec2 N-terminal" evidence="4">
    <location>
        <begin position="257"/>
        <end position="342"/>
    </location>
</feature>
<evidence type="ECO:0000256" key="2">
    <source>
        <dbReference type="SAM" id="Coils"/>
    </source>
</evidence>
<sequence>MSAKAITITNLTASSSPAAAGSGPGRPAMMGASSGFRPQYKPQQQFPRRERLFDGLEPQQRVRPPGVSTLSVSASRLSTGGGTITTTTTAARSSPLHSPSYSSASTSPTASEASSSSCCPKCGFDTPASSTASSPVSATSPTTCAGGRCSAVLADAKAQIGDLQTQVRRLTEKAFEDVEKRASYEEELGKLRRALRNSTAAAAAAVPASSSAASLVGSLWGGNGSSNNTLAAKPAMQRSPTDPMADRLLVALSKEEHRRKDGDATLEELLVALTREQQLRAAAEARELDASREVEELSASLFEEANEMVATERRDKAALEGRVVGLEARNAELEGRVAELEQAGAELEGRAAGLAERNVLLESQSRELKVRDDETRQRLEARIEELEERNAMLHRRDEEKRNRLERLELAVERIERVKELLAEEI</sequence>
<dbReference type="AlphaFoldDB" id="J3P1C7"/>
<dbReference type="PANTHER" id="PTHR14430:SF4">
    <property type="entry name" value="GDP_GTP EXCHANGE FACTOR SEC2 N-TERMINAL DOMAIN-CONTAINING PROTEIN"/>
    <property type="match status" value="1"/>
</dbReference>
<dbReference type="EnsemblFungi" id="EJT77412">
    <property type="protein sequence ID" value="EJT77412"/>
    <property type="gene ID" value="GGTG_07324"/>
</dbReference>
<feature type="coiled-coil region" evidence="2">
    <location>
        <begin position="153"/>
        <end position="201"/>
    </location>
</feature>
<dbReference type="Gene3D" id="6.10.140.910">
    <property type="match status" value="1"/>
</dbReference>
<dbReference type="Pfam" id="PF06428">
    <property type="entry name" value="Sec2p"/>
    <property type="match status" value="1"/>
</dbReference>
<evidence type="ECO:0000259" key="4">
    <source>
        <dbReference type="Pfam" id="PF06428"/>
    </source>
</evidence>
<feature type="region of interest" description="Disordered" evidence="3">
    <location>
        <begin position="1"/>
        <end position="119"/>
    </location>
</feature>
<feature type="compositionally biased region" description="Polar residues" evidence="3">
    <location>
        <begin position="68"/>
        <end position="78"/>
    </location>
</feature>
<evidence type="ECO:0000313" key="5">
    <source>
        <dbReference type="EMBL" id="EJT77412.1"/>
    </source>
</evidence>
<dbReference type="InterPro" id="IPR009449">
    <property type="entry name" value="Sec2_N"/>
</dbReference>
<dbReference type="eggNOG" id="ENOG502S1Y5">
    <property type="taxonomic scope" value="Eukaryota"/>
</dbReference>
<dbReference type="VEuPathDB" id="FungiDB:GGTG_07324"/>
<dbReference type="GO" id="GO:0051286">
    <property type="term" value="C:cell tip"/>
    <property type="evidence" value="ECO:0007669"/>
    <property type="project" value="TreeGrafter"/>
</dbReference>
<dbReference type="GO" id="GO:0005085">
    <property type="term" value="F:guanyl-nucleotide exchange factor activity"/>
    <property type="evidence" value="ECO:0007669"/>
    <property type="project" value="InterPro"/>
</dbReference>
<evidence type="ECO:0000313" key="6">
    <source>
        <dbReference type="EnsemblFungi" id="EJT77412"/>
    </source>
</evidence>
<dbReference type="GO" id="GO:0070319">
    <property type="term" value="C:Golgi to plasma membrane transport vesicle"/>
    <property type="evidence" value="ECO:0007669"/>
    <property type="project" value="TreeGrafter"/>
</dbReference>
<protein>
    <recommendedName>
        <fullName evidence="4">GDP/GTP exchange factor Sec2 N-terminal domain-containing protein</fullName>
    </recommendedName>
</protein>
<evidence type="ECO:0000313" key="7">
    <source>
        <dbReference type="Proteomes" id="UP000006039"/>
    </source>
</evidence>
<evidence type="ECO:0000256" key="3">
    <source>
        <dbReference type="SAM" id="MobiDB-lite"/>
    </source>
</evidence>
<dbReference type="RefSeq" id="XP_009223412.1">
    <property type="nucleotide sequence ID" value="XM_009225148.1"/>
</dbReference>
<dbReference type="GO" id="GO:0006887">
    <property type="term" value="P:exocytosis"/>
    <property type="evidence" value="ECO:0007669"/>
    <property type="project" value="TreeGrafter"/>
</dbReference>
<dbReference type="GeneID" id="20347782"/>
<accession>J3P1C7</accession>
<dbReference type="OrthoDB" id="5560525at2759"/>
<reference evidence="5" key="3">
    <citation type="submission" date="2010-09" db="EMBL/GenBank/DDBJ databases">
        <title>Annotation of Gaeumannomyces graminis var. tritici R3-111a-1.</title>
        <authorList>
            <consortium name="The Broad Institute Genome Sequencing Platform"/>
            <person name="Ma L.-J."/>
            <person name="Dead R."/>
            <person name="Young S.K."/>
            <person name="Zeng Q."/>
            <person name="Gargeya S."/>
            <person name="Fitzgerald M."/>
            <person name="Haas B."/>
            <person name="Abouelleil A."/>
            <person name="Alvarado L."/>
            <person name="Arachchi H.M."/>
            <person name="Berlin A."/>
            <person name="Brown A."/>
            <person name="Chapman S.B."/>
            <person name="Chen Z."/>
            <person name="Dunbar C."/>
            <person name="Freedman E."/>
            <person name="Gearin G."/>
            <person name="Gellesch M."/>
            <person name="Goldberg J."/>
            <person name="Griggs A."/>
            <person name="Gujja S."/>
            <person name="Heiman D."/>
            <person name="Howarth C."/>
            <person name="Larson L."/>
            <person name="Lui A."/>
            <person name="MacDonald P.J.P."/>
            <person name="Mehta T."/>
            <person name="Montmayeur A."/>
            <person name="Murphy C."/>
            <person name="Neiman D."/>
            <person name="Pearson M."/>
            <person name="Priest M."/>
            <person name="Roberts A."/>
            <person name="Saif S."/>
            <person name="Shea T."/>
            <person name="Shenoy N."/>
            <person name="Sisk P."/>
            <person name="Stolte C."/>
            <person name="Sykes S."/>
            <person name="Yandava C."/>
            <person name="Wortman J."/>
            <person name="Nusbaum C."/>
            <person name="Birren B."/>
        </authorList>
    </citation>
    <scope>NUCLEOTIDE SEQUENCE</scope>
    <source>
        <strain evidence="5">R3-111a-1</strain>
    </source>
</reference>
<feature type="compositionally biased region" description="Low complexity" evidence="3">
    <location>
        <begin position="13"/>
        <end position="32"/>
    </location>
</feature>
<dbReference type="EMBL" id="GL385397">
    <property type="protein sequence ID" value="EJT77412.1"/>
    <property type="molecule type" value="Genomic_DNA"/>
</dbReference>
<feature type="coiled-coil region" evidence="2">
    <location>
        <begin position="266"/>
        <end position="424"/>
    </location>
</feature>
<feature type="compositionally biased region" description="Low complexity" evidence="3">
    <location>
        <begin position="84"/>
        <end position="117"/>
    </location>
</feature>